<dbReference type="InterPro" id="IPR036314">
    <property type="entry name" value="SOD_C_sf"/>
</dbReference>
<organism evidence="7 8">
    <name type="scientific">Vallitalea guaymasensis</name>
    <dbReference type="NCBI Taxonomy" id="1185412"/>
    <lineage>
        <taxon>Bacteria</taxon>
        <taxon>Bacillati</taxon>
        <taxon>Bacillota</taxon>
        <taxon>Clostridia</taxon>
        <taxon>Lachnospirales</taxon>
        <taxon>Vallitaleaceae</taxon>
        <taxon>Vallitalea</taxon>
    </lineage>
</organism>
<keyword evidence="3 5" id="KW-0479">Metal-binding</keyword>
<dbReference type="EMBL" id="CP058561">
    <property type="protein sequence ID" value="QUH29657.1"/>
    <property type="molecule type" value="Genomic_DNA"/>
</dbReference>
<dbReference type="Proteomes" id="UP000677305">
    <property type="component" value="Chromosome"/>
</dbReference>
<dbReference type="EC" id="1.15.1.1" evidence="2"/>
<dbReference type="PANTHER" id="PTHR11404">
    <property type="entry name" value="SUPEROXIDE DISMUTASE 2"/>
    <property type="match status" value="1"/>
</dbReference>
<accession>A0A8J8MB28</accession>
<proteinExistence type="inferred from homology"/>
<dbReference type="AlphaFoldDB" id="A0A8J8MB28"/>
<evidence type="ECO:0000256" key="5">
    <source>
        <dbReference type="PIRSR" id="PIRSR000349-1"/>
    </source>
</evidence>
<evidence type="ECO:0000313" key="8">
    <source>
        <dbReference type="Proteomes" id="UP000677305"/>
    </source>
</evidence>
<protein>
    <recommendedName>
        <fullName evidence="2">superoxide dismutase</fullName>
        <ecNumber evidence="2">1.15.1.1</ecNumber>
    </recommendedName>
</protein>
<feature type="binding site" evidence="5">
    <location>
        <position position="155"/>
    </location>
    <ligand>
        <name>Mn(2+)</name>
        <dbReference type="ChEBI" id="CHEBI:29035"/>
    </ligand>
</feature>
<evidence type="ECO:0000256" key="4">
    <source>
        <dbReference type="ARBA" id="ARBA00023002"/>
    </source>
</evidence>
<name>A0A8J8MB28_9FIRM</name>
<evidence type="ECO:0000256" key="3">
    <source>
        <dbReference type="ARBA" id="ARBA00022723"/>
    </source>
</evidence>
<dbReference type="KEGG" id="vgu:HYG85_12400"/>
<dbReference type="SUPFAM" id="SSF54719">
    <property type="entry name" value="Fe,Mn superoxide dismutase (SOD), C-terminal domain"/>
    <property type="match status" value="1"/>
</dbReference>
<dbReference type="GO" id="GO:0046872">
    <property type="term" value="F:metal ion binding"/>
    <property type="evidence" value="ECO:0007669"/>
    <property type="project" value="UniProtKB-KW"/>
</dbReference>
<sequence>MYKPQVFNFNTVDGITKKQLEEHYDLYVGYINKFGEINDLLKQKDSYENPNSTYSTLRSLKKGESYSLNGIILHQLYFGNITGRKSKIHGKILDMINRDFGSYDNFVEMFTNTGLSMRGWVVLIQGEYNGKLRIIGQDSHDDGTVYNGKPILVLDVYEHAYMIDFGIDRKEYIKVFFENINWDVVNKRLEGTKIVSYR</sequence>
<evidence type="ECO:0000313" key="7">
    <source>
        <dbReference type="EMBL" id="QUH29657.1"/>
    </source>
</evidence>
<dbReference type="OrthoDB" id="9803125at2"/>
<dbReference type="Gene3D" id="3.55.40.20">
    <property type="entry name" value="Iron/manganese superoxide dismutase, C-terminal domain"/>
    <property type="match status" value="1"/>
</dbReference>
<gene>
    <name evidence="7" type="ORF">HYG85_12400</name>
</gene>
<reference evidence="7 8" key="1">
    <citation type="submission" date="2020-07" db="EMBL/GenBank/DDBJ databases">
        <title>Vallitalea guaymasensis genome.</title>
        <authorList>
            <person name="Postec A."/>
        </authorList>
    </citation>
    <scope>NUCLEOTIDE SEQUENCE [LARGE SCALE GENOMIC DNA]</scope>
    <source>
        <strain evidence="7 8">Ra1766G1</strain>
    </source>
</reference>
<feature type="domain" description="Manganese/iron superoxide dismutase C-terminal" evidence="6">
    <location>
        <begin position="90"/>
        <end position="188"/>
    </location>
</feature>
<keyword evidence="4" id="KW-0560">Oxidoreductase</keyword>
<dbReference type="SUPFAM" id="SSF46609">
    <property type="entry name" value="Fe,Mn superoxide dismutase (SOD), N-terminal domain"/>
    <property type="match status" value="1"/>
</dbReference>
<dbReference type="PIRSF" id="PIRSF000349">
    <property type="entry name" value="SODismutase"/>
    <property type="match status" value="1"/>
</dbReference>
<feature type="binding site" evidence="5">
    <location>
        <position position="159"/>
    </location>
    <ligand>
        <name>Mn(2+)</name>
        <dbReference type="ChEBI" id="CHEBI:29035"/>
    </ligand>
</feature>
<dbReference type="InterPro" id="IPR050265">
    <property type="entry name" value="Fe/Mn_Superoxide_Dismutase"/>
</dbReference>
<dbReference type="GO" id="GO:0004784">
    <property type="term" value="F:superoxide dismutase activity"/>
    <property type="evidence" value="ECO:0007669"/>
    <property type="project" value="UniProtKB-EC"/>
</dbReference>
<dbReference type="InterPro" id="IPR001189">
    <property type="entry name" value="Mn/Fe_SOD"/>
</dbReference>
<feature type="binding site" evidence="5">
    <location>
        <position position="23"/>
    </location>
    <ligand>
        <name>Mn(2+)</name>
        <dbReference type="ChEBI" id="CHEBI:29035"/>
    </ligand>
</feature>
<dbReference type="PANTHER" id="PTHR11404:SF6">
    <property type="entry name" value="SUPEROXIDE DISMUTASE [MN], MITOCHONDRIAL"/>
    <property type="match status" value="1"/>
</dbReference>
<dbReference type="Pfam" id="PF02777">
    <property type="entry name" value="Sod_Fe_C"/>
    <property type="match status" value="1"/>
</dbReference>
<evidence type="ECO:0000256" key="2">
    <source>
        <dbReference type="ARBA" id="ARBA00012682"/>
    </source>
</evidence>
<feature type="binding site" evidence="5">
    <location>
        <position position="74"/>
    </location>
    <ligand>
        <name>Mn(2+)</name>
        <dbReference type="ChEBI" id="CHEBI:29035"/>
    </ligand>
</feature>
<comment type="similarity">
    <text evidence="1">Belongs to the iron/manganese superoxide dismutase family.</text>
</comment>
<dbReference type="InterPro" id="IPR019832">
    <property type="entry name" value="Mn/Fe_SOD_C"/>
</dbReference>
<evidence type="ECO:0000256" key="1">
    <source>
        <dbReference type="ARBA" id="ARBA00008714"/>
    </source>
</evidence>
<dbReference type="RefSeq" id="WP_113673242.1">
    <property type="nucleotide sequence ID" value="NZ_CP058561.1"/>
</dbReference>
<keyword evidence="8" id="KW-1185">Reference proteome</keyword>
<evidence type="ECO:0000259" key="6">
    <source>
        <dbReference type="Pfam" id="PF02777"/>
    </source>
</evidence>
<dbReference type="InterPro" id="IPR036324">
    <property type="entry name" value="Mn/Fe_SOD_N_sf"/>
</dbReference>